<proteinExistence type="predicted"/>
<accession>A0A853ILB5</accession>
<dbReference type="Pfam" id="PF12281">
    <property type="entry name" value="NTP_transf_8"/>
    <property type="match status" value="1"/>
</dbReference>
<evidence type="ECO:0000313" key="3">
    <source>
        <dbReference type="Proteomes" id="UP000589716"/>
    </source>
</evidence>
<dbReference type="EMBL" id="JACCKX010000001">
    <property type="protein sequence ID" value="NZA01072.1"/>
    <property type="molecule type" value="Genomic_DNA"/>
</dbReference>
<gene>
    <name evidence="2" type="ORF">H0I39_03550</name>
</gene>
<sequence>MDWIALPDAAVRQSIDSATVFAEFQRVQGEARSVAGGMYFKRQGPYEYLVRTSPDNRQQRIGPRTAETEDIHARFIARKSRIEARHKSLRDAVREAERLNKALKVGRVPAIVVALLQALHEAGLAEHFRVVGTHALYAYESAAGVRITPGALATQDVDLLWDARRRVRFLADMARLDSSLLDVLRRADRSFERKEDQLETAINARGFEVDFLRRQPQDDDPHPFRFSDDEGDLWPVQARRAAVLASAPVFEQVVVATTGAMALMRTVEPRTFVEFKRWMATQPSRPAPRRQRDARQADIVQAMLDDALIAPHEQV</sequence>
<reference evidence="2 3" key="1">
    <citation type="submission" date="2020-07" db="EMBL/GenBank/DDBJ databases">
        <authorList>
            <person name="Maaloum M."/>
        </authorList>
    </citation>
    <scope>NUCLEOTIDE SEQUENCE [LARGE SCALE GENOMIC DNA]</scope>
    <source>
        <strain evidence="2 3">GCS-AN-3</strain>
    </source>
</reference>
<dbReference type="InterPro" id="IPR058575">
    <property type="entry name" value="NTP_transf_8_dom"/>
</dbReference>
<evidence type="ECO:0000259" key="1">
    <source>
        <dbReference type="Pfam" id="PF12281"/>
    </source>
</evidence>
<organism evidence="2 3">
    <name type="scientific">Ottowia beijingensis</name>
    <dbReference type="NCBI Taxonomy" id="1207057"/>
    <lineage>
        <taxon>Bacteria</taxon>
        <taxon>Pseudomonadati</taxon>
        <taxon>Pseudomonadota</taxon>
        <taxon>Betaproteobacteria</taxon>
        <taxon>Burkholderiales</taxon>
        <taxon>Comamonadaceae</taxon>
        <taxon>Ottowia</taxon>
    </lineage>
</organism>
<name>A0A853ILB5_9BURK</name>
<evidence type="ECO:0000313" key="2">
    <source>
        <dbReference type="EMBL" id="NZA01072.1"/>
    </source>
</evidence>
<comment type="caution">
    <text evidence="2">The sequence shown here is derived from an EMBL/GenBank/DDBJ whole genome shotgun (WGS) entry which is preliminary data.</text>
</comment>
<dbReference type="RefSeq" id="WP_180549583.1">
    <property type="nucleotide sequence ID" value="NZ_DAIPTI010000024.1"/>
</dbReference>
<keyword evidence="3" id="KW-1185">Reference proteome</keyword>
<protein>
    <recommendedName>
        <fullName evidence="1">Nucleotidyltransferase-like domain-containing protein</fullName>
    </recommendedName>
</protein>
<dbReference type="AlphaFoldDB" id="A0A853ILB5"/>
<feature type="domain" description="Nucleotidyltransferase-like" evidence="1">
    <location>
        <begin position="112"/>
        <end position="307"/>
    </location>
</feature>
<dbReference type="Proteomes" id="UP000589716">
    <property type="component" value="Unassembled WGS sequence"/>
</dbReference>